<keyword evidence="3" id="KW-1185">Reference proteome</keyword>
<feature type="chain" id="PRO_5013061798" description="DUF2380 domain-containing protein" evidence="1">
    <location>
        <begin position="27"/>
        <end position="169"/>
    </location>
</feature>
<evidence type="ECO:0000256" key="1">
    <source>
        <dbReference type="SAM" id="SignalP"/>
    </source>
</evidence>
<accession>A0A2C9D2K9</accession>
<gene>
    <name evidence="2" type="ORF">HDIA_0922</name>
</gene>
<dbReference type="AlphaFoldDB" id="A0A2C9D2K9"/>
<dbReference type="Pfam" id="PF11684">
    <property type="entry name" value="DUF3280"/>
    <property type="match status" value="1"/>
</dbReference>
<dbReference type="EMBL" id="LT960614">
    <property type="protein sequence ID" value="SON54463.1"/>
    <property type="molecule type" value="Genomic_DNA"/>
</dbReference>
<name>A0A2C9D2K9_9HYPH</name>
<reference evidence="3" key="1">
    <citation type="submission" date="2017-09" db="EMBL/GenBank/DDBJ databases">
        <title>Genome sequence of Nannocystis excedens DSM 71.</title>
        <authorList>
            <person name="Blom J."/>
        </authorList>
    </citation>
    <scope>NUCLEOTIDE SEQUENCE [LARGE SCALE GENOMIC DNA]</scope>
    <source>
        <strain evidence="3">type strain: E19</strain>
    </source>
</reference>
<evidence type="ECO:0000313" key="3">
    <source>
        <dbReference type="Proteomes" id="UP000223606"/>
    </source>
</evidence>
<organism evidence="2 3">
    <name type="scientific">Hartmannibacter diazotrophicus</name>
    <dbReference type="NCBI Taxonomy" id="1482074"/>
    <lineage>
        <taxon>Bacteria</taxon>
        <taxon>Pseudomonadati</taxon>
        <taxon>Pseudomonadota</taxon>
        <taxon>Alphaproteobacteria</taxon>
        <taxon>Hyphomicrobiales</taxon>
        <taxon>Pleomorphomonadaceae</taxon>
        <taxon>Hartmannibacter</taxon>
    </lineage>
</organism>
<keyword evidence="1" id="KW-0732">Signal</keyword>
<proteinExistence type="predicted"/>
<evidence type="ECO:0000313" key="2">
    <source>
        <dbReference type="EMBL" id="SON54463.1"/>
    </source>
</evidence>
<dbReference type="KEGG" id="hdi:HDIA_0922"/>
<dbReference type="InterPro" id="IPR021698">
    <property type="entry name" value="DUF3280"/>
</dbReference>
<sequence length="169" mass="18570">MRHVLLSRAVAGLLFLSLLLPTAVEAAEPQKIAIFDIELLNTSLEKTTDAENNRLTMMGDMLRDYYRANPGFEVVDTPELRAAGRQNNLQSCGGCDTRIAGEAGADLSMTGVVQKVSNLILSFTLYIRSTETGKLVEVAGTDIRGNTDESWQHGIKWLARNRLHVLPAK</sequence>
<dbReference type="Proteomes" id="UP000223606">
    <property type="component" value="Chromosome 1"/>
</dbReference>
<evidence type="ECO:0008006" key="4">
    <source>
        <dbReference type="Google" id="ProtNLM"/>
    </source>
</evidence>
<feature type="signal peptide" evidence="1">
    <location>
        <begin position="1"/>
        <end position="26"/>
    </location>
</feature>
<dbReference type="RefSeq" id="WP_245884162.1">
    <property type="nucleotide sequence ID" value="NZ_LT960614.1"/>
</dbReference>
<protein>
    <recommendedName>
        <fullName evidence="4">DUF2380 domain-containing protein</fullName>
    </recommendedName>
</protein>